<dbReference type="Gene3D" id="3.10.180.10">
    <property type="entry name" value="2,3-Dihydroxybiphenyl 1,2-Dioxygenase, domain 1"/>
    <property type="match status" value="2"/>
</dbReference>
<evidence type="ECO:0000313" key="3">
    <source>
        <dbReference type="Proteomes" id="UP000595703"/>
    </source>
</evidence>
<gene>
    <name evidence="2" type="ORF">RVR_3842</name>
</gene>
<reference evidence="2 3" key="1">
    <citation type="journal article" date="2010" name="J. Bacteriol.">
        <title>Biochemical characterization of a novel indole prenyltransferase from Streptomyces sp. SN-593.</title>
        <authorList>
            <person name="Takahashi S."/>
            <person name="Takagi H."/>
            <person name="Toyoda A."/>
            <person name="Uramoto M."/>
            <person name="Nogawa T."/>
            <person name="Ueki M."/>
            <person name="Sakaki Y."/>
            <person name="Osada H."/>
        </authorList>
    </citation>
    <scope>NUCLEOTIDE SEQUENCE [LARGE SCALE GENOMIC DNA]</scope>
    <source>
        <strain evidence="2 3">SN-593</strain>
    </source>
</reference>
<reference evidence="2 3" key="2">
    <citation type="journal article" date="2011" name="J. Antibiot.">
        <title>Furaquinocins I and J: novel polyketide isoprenoid hybrid compounds from Streptomyces reveromyceticus SN-593.</title>
        <authorList>
            <person name="Panthee S."/>
            <person name="Takahashi S."/>
            <person name="Takagi H."/>
            <person name="Nogawa T."/>
            <person name="Oowada E."/>
            <person name="Uramoto M."/>
            <person name="Osada H."/>
        </authorList>
    </citation>
    <scope>NUCLEOTIDE SEQUENCE [LARGE SCALE GENOMIC DNA]</scope>
    <source>
        <strain evidence="2 3">SN-593</strain>
    </source>
</reference>
<dbReference type="PANTHER" id="PTHR33993">
    <property type="entry name" value="GLYOXALASE-RELATED"/>
    <property type="match status" value="1"/>
</dbReference>
<sequence length="274" mass="28716">MSTTTSPEDRTMLTNDYVPGAPNWLDLGSRDVEGAAAFYRALLGWEFRPAGPDAGGYGTFELDGQSVAGLGPITDEGATPAWTLYFETADADATSKAVEEAGGTVRFAPFDIGEQGRIAGYCDPSGAEFAVYQPGTVRGLDRTGAGALCWAELYTTDAERAKRFYATVLDWDAVDMPLAGDAGVYTVVSRPGGGQAGSHGGIMQLTAEQLPEGLCYWQPYFGVADADGVVAAASSHGATLLMPSTHVDGIGRIALLRDPEGAFFAVLQPDPRTA</sequence>
<evidence type="ECO:0000259" key="1">
    <source>
        <dbReference type="PROSITE" id="PS51819"/>
    </source>
</evidence>
<organism evidence="2 3">
    <name type="scientific">Actinacidiphila reveromycinica</name>
    <dbReference type="NCBI Taxonomy" id="659352"/>
    <lineage>
        <taxon>Bacteria</taxon>
        <taxon>Bacillati</taxon>
        <taxon>Actinomycetota</taxon>
        <taxon>Actinomycetes</taxon>
        <taxon>Kitasatosporales</taxon>
        <taxon>Streptomycetaceae</taxon>
        <taxon>Actinacidiphila</taxon>
    </lineage>
</organism>
<feature type="domain" description="VOC" evidence="1">
    <location>
        <begin position="21"/>
        <end position="134"/>
    </location>
</feature>
<dbReference type="SUPFAM" id="SSF54593">
    <property type="entry name" value="Glyoxalase/Bleomycin resistance protein/Dihydroxybiphenyl dioxygenase"/>
    <property type="match status" value="2"/>
</dbReference>
<dbReference type="Proteomes" id="UP000595703">
    <property type="component" value="Chromosome"/>
</dbReference>
<dbReference type="InterPro" id="IPR041581">
    <property type="entry name" value="Glyoxalase_6"/>
</dbReference>
<dbReference type="CDD" id="cd07247">
    <property type="entry name" value="SgaA_N_like"/>
    <property type="match status" value="1"/>
</dbReference>
<accession>A0A7U3USI9</accession>
<protein>
    <submittedName>
        <fullName evidence="2">Putative hydroxylase</fullName>
    </submittedName>
</protein>
<dbReference type="InterPro" id="IPR037523">
    <property type="entry name" value="VOC_core"/>
</dbReference>
<dbReference type="EMBL" id="AP018365">
    <property type="protein sequence ID" value="BBA97883.1"/>
    <property type="molecule type" value="Genomic_DNA"/>
</dbReference>
<name>A0A7U3USI9_9ACTN</name>
<dbReference type="PROSITE" id="PS51819">
    <property type="entry name" value="VOC"/>
    <property type="match status" value="2"/>
</dbReference>
<keyword evidence="3" id="KW-1185">Reference proteome</keyword>
<dbReference type="AlphaFoldDB" id="A0A7U3USI9"/>
<feature type="domain" description="VOC" evidence="1">
    <location>
        <begin position="147"/>
        <end position="269"/>
    </location>
</feature>
<dbReference type="InterPro" id="IPR052164">
    <property type="entry name" value="Anthracycline_SecMetBiosynth"/>
</dbReference>
<reference evidence="2 3" key="4">
    <citation type="journal article" date="2020" name="Sci. Rep.">
        <title>beta-carboline chemical signals induce reveromycin production through a LuxR family regulator in Streptomyces sp. SN-593.</title>
        <authorList>
            <person name="Panthee S."/>
            <person name="Kito N."/>
            <person name="Hayashi T."/>
            <person name="Shimizu T."/>
            <person name="Ishikawa J."/>
            <person name="Hamamoto H."/>
            <person name="Osada H."/>
            <person name="Takahashi S."/>
        </authorList>
    </citation>
    <scope>NUCLEOTIDE SEQUENCE [LARGE SCALE GENOMIC DNA]</scope>
    <source>
        <strain evidence="2 3">SN-593</strain>
    </source>
</reference>
<dbReference type="RefSeq" id="WP_346731451.1">
    <property type="nucleotide sequence ID" value="NZ_AP018365.1"/>
</dbReference>
<dbReference type="KEGG" id="arev:RVR_3842"/>
<proteinExistence type="predicted"/>
<dbReference type="Pfam" id="PF18029">
    <property type="entry name" value="Glyoxalase_6"/>
    <property type="match status" value="2"/>
</dbReference>
<dbReference type="PANTHER" id="PTHR33993:SF10">
    <property type="entry name" value="CONSERVED PROTEIN"/>
    <property type="match status" value="1"/>
</dbReference>
<dbReference type="InterPro" id="IPR029068">
    <property type="entry name" value="Glyas_Bleomycin-R_OHBP_Dase"/>
</dbReference>
<reference evidence="2 3" key="3">
    <citation type="journal article" date="2011" name="Nat. Chem. Biol.">
        <title>Reveromycin A biosynthesis uses RevG and RevJ for stereospecific spiroacetal formation.</title>
        <authorList>
            <person name="Takahashi S."/>
            <person name="Toyoda A."/>
            <person name="Sekiyama Y."/>
            <person name="Takagi H."/>
            <person name="Nogawa T."/>
            <person name="Uramoto M."/>
            <person name="Suzuki R."/>
            <person name="Koshino H."/>
            <person name="Kumano T."/>
            <person name="Panthee S."/>
            <person name="Dairi T."/>
            <person name="Ishikawa J."/>
            <person name="Ikeda H."/>
            <person name="Sakaki Y."/>
            <person name="Osada H."/>
        </authorList>
    </citation>
    <scope>NUCLEOTIDE SEQUENCE [LARGE SCALE GENOMIC DNA]</scope>
    <source>
        <strain evidence="2 3">SN-593</strain>
    </source>
</reference>
<evidence type="ECO:0000313" key="2">
    <source>
        <dbReference type="EMBL" id="BBA97883.1"/>
    </source>
</evidence>